<evidence type="ECO:0000256" key="16">
    <source>
        <dbReference type="ARBA" id="ARBA00048468"/>
    </source>
</evidence>
<evidence type="ECO:0000256" key="15">
    <source>
        <dbReference type="ARBA" id="ARBA00023239"/>
    </source>
</evidence>
<dbReference type="InterPro" id="IPR034405">
    <property type="entry name" value="F420"/>
</dbReference>
<dbReference type="InterPro" id="IPR020050">
    <property type="entry name" value="FO_synthase_su2"/>
</dbReference>
<dbReference type="InterPro" id="IPR019939">
    <property type="entry name" value="CofG_family"/>
</dbReference>
<dbReference type="SMART" id="SM00729">
    <property type="entry name" value="Elp3"/>
    <property type="match status" value="1"/>
</dbReference>
<dbReference type="AlphaFoldDB" id="A0A381YU30"/>
<evidence type="ECO:0000256" key="13">
    <source>
        <dbReference type="ARBA" id="ARBA00023004"/>
    </source>
</evidence>
<evidence type="ECO:0000256" key="10">
    <source>
        <dbReference type="ARBA" id="ARBA00022679"/>
    </source>
</evidence>
<evidence type="ECO:0000256" key="7">
    <source>
        <dbReference type="ARBA" id="ARBA00012289"/>
    </source>
</evidence>
<dbReference type="InterPro" id="IPR007197">
    <property type="entry name" value="rSAM"/>
</dbReference>
<evidence type="ECO:0000256" key="11">
    <source>
        <dbReference type="ARBA" id="ARBA00022691"/>
    </source>
</evidence>
<dbReference type="SFLD" id="SFLDS00029">
    <property type="entry name" value="Radical_SAM"/>
    <property type="match status" value="3"/>
</dbReference>
<comment type="cofactor">
    <cofactor evidence="1">
        <name>[4Fe-4S] cluster</name>
        <dbReference type="ChEBI" id="CHEBI:49883"/>
    </cofactor>
</comment>
<dbReference type="SFLD" id="SFLDF00343">
    <property type="entry name" value="aminofutalosine_synthase_(mqnE"/>
    <property type="match status" value="1"/>
</dbReference>
<dbReference type="NCBIfam" id="TIGR00423">
    <property type="entry name" value="CofH family radical SAM protein"/>
    <property type="match status" value="1"/>
</dbReference>
<dbReference type="GO" id="GO:0051539">
    <property type="term" value="F:4 iron, 4 sulfur cluster binding"/>
    <property type="evidence" value="ECO:0007669"/>
    <property type="project" value="UniProtKB-KW"/>
</dbReference>
<evidence type="ECO:0000259" key="19">
    <source>
        <dbReference type="PROSITE" id="PS51918"/>
    </source>
</evidence>
<sequence length="820" mass="91546">VQAFQLGRFLERRPEPQEARMLGASTELSPLMELAATLRDRGHGDVVTYSPKVFVPLTALCRDVCHYCTFARQPRELIHTYLSESQVLEIARAGKERGCHEVLFTLGDKPELRYRAAREALETLGFDTTAQYLTHIAGRVFDQTGLLPHINAGILEADEMVALREVSASQGIMLESAAHRLSERGGPHYGSPDKQPKVRLANIELAGRLKIPFTTGILIGIGENRAERIDSLLKIRALHDRYGHIQELIIQPFRAKPDTLMAKFPEPDTPDLLWTIAVARILFGPDMNLQAPPNLSPGVEEKLIHAGINDWGGVSPVTLDHVNPEAPWPRIAELQAKTHRSGKTLIPRLPVYSKYVEDSAKWLSPAVSSRVHRLIDAESWLRTDRWVPGELAEAPFSVAAVPMKKATADLHFIFDRVIQEIDLTENDIVRLFRSRGDDFLETCKFADQLRRDVNGDVVTYVVNRNINYTNICGYRCGFCAFSKSSSRSGPRDHPYLIDLAEIRRRTQEAWRRGATEVCLQGGIHPDFTGDTYLSICQAIKSEVPGIHIHAFSPLEVMQGARTLRISVAEFLEALKNVGLSTLPGTAAEILDDEVRRVICPDKLTTKEWLDVIKTAHKTGLPTTATIMFGHVDKPQHWARHLIHVRKLQSQTGGFTEFVPLPFIHQEAPMYRRQNCRKGPTFRESVLMHAVARIALHRHISNIQVSWTKMGKAGVIQCLRAGANDVGGTLMNESISRAAGNQNGQELPPGEMDQLIQDAGRVPQQRTTKYENPEIDRSLESYNAPPLASLQNQSNGVKLSDLLQSNTPPASKRNNSISTGW</sequence>
<feature type="domain" description="Radical SAM core" evidence="19">
    <location>
        <begin position="458"/>
        <end position="694"/>
    </location>
</feature>
<feature type="region of interest" description="Disordered" evidence="18">
    <location>
        <begin position="799"/>
        <end position="820"/>
    </location>
</feature>
<evidence type="ECO:0000256" key="8">
    <source>
        <dbReference type="ARBA" id="ARBA00022220"/>
    </source>
</evidence>
<dbReference type="SFLD" id="SFLDG01389">
    <property type="entry name" value="menaquinone_synthsis_involved"/>
    <property type="match status" value="1"/>
</dbReference>
<evidence type="ECO:0000256" key="2">
    <source>
        <dbReference type="ARBA" id="ARBA00003692"/>
    </source>
</evidence>
<protein>
    <recommendedName>
        <fullName evidence="8">FO synthase</fullName>
        <ecNumber evidence="7">2.5.1.147</ecNumber>
        <ecNumber evidence="6">4.3.1.32</ecNumber>
    </recommendedName>
</protein>
<dbReference type="EMBL" id="UINC01019062">
    <property type="protein sequence ID" value="SVA80525.1"/>
    <property type="molecule type" value="Genomic_DNA"/>
</dbReference>
<dbReference type="NCBIfam" id="NF005609">
    <property type="entry name" value="PRK07360.1"/>
    <property type="match status" value="1"/>
</dbReference>
<comment type="pathway">
    <text evidence="3">Cofactor biosynthesis; coenzyme F0 biosynthesis.</text>
</comment>
<keyword evidence="14" id="KW-0411">Iron-sulfur</keyword>
<evidence type="ECO:0000256" key="18">
    <source>
        <dbReference type="SAM" id="MobiDB-lite"/>
    </source>
</evidence>
<reference evidence="20" key="1">
    <citation type="submission" date="2018-05" db="EMBL/GenBank/DDBJ databases">
        <authorList>
            <person name="Lanie J.A."/>
            <person name="Ng W.-L."/>
            <person name="Kazmierczak K.M."/>
            <person name="Andrzejewski T.M."/>
            <person name="Davidsen T.M."/>
            <person name="Wayne K.J."/>
            <person name="Tettelin H."/>
            <person name="Glass J.I."/>
            <person name="Rusch D."/>
            <person name="Podicherti R."/>
            <person name="Tsui H.-C.T."/>
            <person name="Winkler M.E."/>
        </authorList>
    </citation>
    <scope>NUCLEOTIDE SEQUENCE</scope>
</reference>
<dbReference type="InterPro" id="IPR019940">
    <property type="entry name" value="CofH_family"/>
</dbReference>
<comment type="catalytic activity">
    <reaction evidence="17">
        <text>5-amino-5-(4-hydroxybenzyl)-6-(D-ribitylimino)-5,6-dihydrouracil + S-adenosyl-L-methionine = 7,8-didemethyl-8-hydroxy-5-deazariboflavin + 5'-deoxyadenosine + L-methionine + NH4(+) + H(+)</text>
        <dbReference type="Rhea" id="RHEA:55204"/>
        <dbReference type="ChEBI" id="CHEBI:15378"/>
        <dbReference type="ChEBI" id="CHEBI:17319"/>
        <dbReference type="ChEBI" id="CHEBI:28938"/>
        <dbReference type="ChEBI" id="CHEBI:57844"/>
        <dbReference type="ChEBI" id="CHEBI:59789"/>
        <dbReference type="ChEBI" id="CHEBI:59904"/>
        <dbReference type="ChEBI" id="CHEBI:85936"/>
        <dbReference type="EC" id="4.3.1.32"/>
    </reaction>
</comment>
<keyword evidence="11" id="KW-0949">S-adenosyl-L-methionine</keyword>
<dbReference type="Pfam" id="PF19288">
    <property type="entry name" value="CofH_C"/>
    <property type="match status" value="1"/>
</dbReference>
<keyword evidence="15" id="KW-0456">Lyase</keyword>
<dbReference type="InterPro" id="IPR045567">
    <property type="entry name" value="CofH/MnqC-like_C"/>
</dbReference>
<dbReference type="UniPathway" id="UPA00072"/>
<dbReference type="NCBIfam" id="TIGR03551">
    <property type="entry name" value="F420_cofH"/>
    <property type="match status" value="1"/>
</dbReference>
<feature type="domain" description="Radical SAM core" evidence="19">
    <location>
        <begin position="47"/>
        <end position="286"/>
    </location>
</feature>
<dbReference type="CDD" id="cd01335">
    <property type="entry name" value="Radical_SAM"/>
    <property type="match status" value="2"/>
</dbReference>
<comment type="similarity">
    <text evidence="5">In the N-terminal section; belongs to the radical SAM superfamily. CofG family.</text>
</comment>
<dbReference type="HAMAP" id="MF_01611">
    <property type="entry name" value="FO_synth_sub1"/>
    <property type="match status" value="1"/>
</dbReference>
<evidence type="ECO:0000256" key="9">
    <source>
        <dbReference type="ARBA" id="ARBA00022485"/>
    </source>
</evidence>
<accession>A0A381YU30</accession>
<evidence type="ECO:0000313" key="20">
    <source>
        <dbReference type="EMBL" id="SVA80525.1"/>
    </source>
</evidence>
<gene>
    <name evidence="20" type="ORF">METZ01_LOCUS133379</name>
</gene>
<dbReference type="PROSITE" id="PS51918">
    <property type="entry name" value="RADICAL_SAM"/>
    <property type="match status" value="2"/>
</dbReference>
<dbReference type="NCBIfam" id="TIGR03550">
    <property type="entry name" value="F420_cofG"/>
    <property type="match status" value="1"/>
</dbReference>
<evidence type="ECO:0000256" key="6">
    <source>
        <dbReference type="ARBA" id="ARBA00012126"/>
    </source>
</evidence>
<dbReference type="Pfam" id="PF04055">
    <property type="entry name" value="Radical_SAM"/>
    <property type="match status" value="2"/>
</dbReference>
<evidence type="ECO:0000256" key="14">
    <source>
        <dbReference type="ARBA" id="ARBA00023014"/>
    </source>
</evidence>
<dbReference type="SUPFAM" id="SSF102114">
    <property type="entry name" value="Radical SAM enzymes"/>
    <property type="match status" value="2"/>
</dbReference>
<dbReference type="GO" id="GO:0046872">
    <property type="term" value="F:metal ion binding"/>
    <property type="evidence" value="ECO:0007669"/>
    <property type="project" value="UniProtKB-KW"/>
</dbReference>
<evidence type="ECO:0000256" key="5">
    <source>
        <dbReference type="ARBA" id="ARBA00010826"/>
    </source>
</evidence>
<dbReference type="HAMAP" id="MF_01612">
    <property type="entry name" value="FO_synth_sub2"/>
    <property type="match status" value="1"/>
</dbReference>
<dbReference type="GO" id="GO:0044689">
    <property type="term" value="F:7,8-didemethyl-8-hydroxy-5-deazariboflavin synthase activity"/>
    <property type="evidence" value="ECO:0007669"/>
    <property type="project" value="UniProtKB-EC"/>
</dbReference>
<evidence type="ECO:0000256" key="3">
    <source>
        <dbReference type="ARBA" id="ARBA00004712"/>
    </source>
</evidence>
<dbReference type="NCBIfam" id="NF004884">
    <property type="entry name" value="PRK06245.1"/>
    <property type="match status" value="1"/>
</dbReference>
<proteinExistence type="inferred from homology"/>
<comment type="function">
    <text evidence="2">Catalyzes the radical-mediated synthesis of 7,8-didemethyl-8-hydroxy-5-deazariboflavin (FO) from 5-amino-6-(D-ribitylamino)uracil and L-tyrosine.</text>
</comment>
<dbReference type="SFLD" id="SFLDF00294">
    <property type="entry name" value="7_8-didemethyl-8-hydroxy-5-dea"/>
    <property type="match status" value="1"/>
</dbReference>
<keyword evidence="12" id="KW-0479">Metal-binding</keyword>
<keyword evidence="13" id="KW-0408">Iron</keyword>
<dbReference type="EC" id="2.5.1.147" evidence="7"/>
<dbReference type="SFLD" id="SFLDG01388">
    <property type="entry name" value="7_8-didemethyl-8-hydroxy-5-dea"/>
    <property type="match status" value="2"/>
</dbReference>
<evidence type="ECO:0000256" key="17">
    <source>
        <dbReference type="ARBA" id="ARBA00048974"/>
    </source>
</evidence>
<dbReference type="GO" id="GO:0141093">
    <property type="term" value="F:5-amino-6-(D-ribitylamino)uracil--L-tyrosine 4-hydroxyphenyl transferase activity"/>
    <property type="evidence" value="ECO:0007669"/>
    <property type="project" value="UniProtKB-EC"/>
</dbReference>
<dbReference type="PANTHER" id="PTHR43076:SF1">
    <property type="entry name" value="LIPOYL SYNTHASE 2"/>
    <property type="match status" value="1"/>
</dbReference>
<dbReference type="InterPro" id="IPR058240">
    <property type="entry name" value="rSAM_sf"/>
</dbReference>
<comment type="catalytic activity">
    <reaction evidence="16">
        <text>5-amino-6-(D-ribitylamino)uracil + L-tyrosine + S-adenosyl-L-methionine = 5-amino-5-(4-hydroxybenzyl)-6-(D-ribitylimino)-5,6-dihydrouracil + 2-iminoacetate + 5'-deoxyadenosine + L-methionine + H(+)</text>
        <dbReference type="Rhea" id="RHEA:55200"/>
        <dbReference type="ChEBI" id="CHEBI:15378"/>
        <dbReference type="ChEBI" id="CHEBI:15934"/>
        <dbReference type="ChEBI" id="CHEBI:17319"/>
        <dbReference type="ChEBI" id="CHEBI:57844"/>
        <dbReference type="ChEBI" id="CHEBI:58315"/>
        <dbReference type="ChEBI" id="CHEBI:59789"/>
        <dbReference type="ChEBI" id="CHEBI:77846"/>
        <dbReference type="ChEBI" id="CHEBI:85936"/>
        <dbReference type="EC" id="2.5.1.147"/>
    </reaction>
</comment>
<dbReference type="EC" id="4.3.1.32" evidence="6"/>
<comment type="similarity">
    <text evidence="4">In the C-terminal section; belongs to the radical SAM superfamily. CofH family.</text>
</comment>
<evidence type="ECO:0000256" key="1">
    <source>
        <dbReference type="ARBA" id="ARBA00001966"/>
    </source>
</evidence>
<dbReference type="SFLD" id="SFLDG01064">
    <property type="entry name" value="F420__menaquinone_cofactor_bio"/>
    <property type="match status" value="3"/>
</dbReference>
<keyword evidence="9" id="KW-0004">4Fe-4S</keyword>
<organism evidence="20">
    <name type="scientific">marine metagenome</name>
    <dbReference type="NCBI Taxonomy" id="408172"/>
    <lineage>
        <taxon>unclassified sequences</taxon>
        <taxon>metagenomes</taxon>
        <taxon>ecological metagenomes</taxon>
    </lineage>
</organism>
<evidence type="ECO:0000256" key="4">
    <source>
        <dbReference type="ARBA" id="ARBA00010051"/>
    </source>
</evidence>
<evidence type="ECO:0000256" key="12">
    <source>
        <dbReference type="ARBA" id="ARBA00022723"/>
    </source>
</evidence>
<keyword evidence="10" id="KW-0808">Transferase</keyword>
<dbReference type="InterPro" id="IPR013785">
    <property type="entry name" value="Aldolase_TIM"/>
</dbReference>
<feature type="non-terminal residue" evidence="20">
    <location>
        <position position="1"/>
    </location>
</feature>
<dbReference type="Gene3D" id="3.20.20.70">
    <property type="entry name" value="Aldolase class I"/>
    <property type="match status" value="2"/>
</dbReference>
<dbReference type="InterPro" id="IPR006638">
    <property type="entry name" value="Elp3/MiaA/NifB-like_rSAM"/>
</dbReference>
<name>A0A381YU30_9ZZZZ</name>
<dbReference type="PANTHER" id="PTHR43076">
    <property type="entry name" value="FO SYNTHASE (COFH)"/>
    <property type="match status" value="1"/>
</dbReference>